<dbReference type="Pfam" id="PF00076">
    <property type="entry name" value="RRM_1"/>
    <property type="match status" value="1"/>
</dbReference>
<evidence type="ECO:0000313" key="9">
    <source>
        <dbReference type="EMBL" id="TIB96584.1"/>
    </source>
</evidence>
<proteinExistence type="predicted"/>
<dbReference type="OrthoDB" id="439993at2759"/>
<evidence type="ECO:0000256" key="5">
    <source>
        <dbReference type="SAM" id="MobiDB-lite"/>
    </source>
</evidence>
<evidence type="ECO:0000256" key="3">
    <source>
        <dbReference type="ARBA" id="ARBA00023242"/>
    </source>
</evidence>
<dbReference type="GO" id="GO:0006396">
    <property type="term" value="P:RNA processing"/>
    <property type="evidence" value="ECO:0007669"/>
    <property type="project" value="InterPro"/>
</dbReference>
<dbReference type="PROSITE" id="PS50961">
    <property type="entry name" value="HTH_LA"/>
    <property type="match status" value="1"/>
</dbReference>
<dbReference type="EMBL" id="SPRX01000059">
    <property type="protein sequence ID" value="TIC62879.1"/>
    <property type="molecule type" value="Genomic_DNA"/>
</dbReference>
<evidence type="ECO:0000313" key="19">
    <source>
        <dbReference type="Proteomes" id="UP000310708"/>
    </source>
</evidence>
<dbReference type="GO" id="GO:0005634">
    <property type="term" value="C:nucleus"/>
    <property type="evidence" value="ECO:0007669"/>
    <property type="project" value="UniProtKB-SubCell"/>
</dbReference>
<organism evidence="8 18">
    <name type="scientific">Wallemia mellicola</name>
    <dbReference type="NCBI Taxonomy" id="1708541"/>
    <lineage>
        <taxon>Eukaryota</taxon>
        <taxon>Fungi</taxon>
        <taxon>Dikarya</taxon>
        <taxon>Basidiomycota</taxon>
        <taxon>Wallemiomycotina</taxon>
        <taxon>Wallemiomycetes</taxon>
        <taxon>Wallemiales</taxon>
        <taxon>Wallemiaceae</taxon>
        <taxon>Wallemia</taxon>
    </lineage>
</organism>
<dbReference type="PRINTS" id="PR00302">
    <property type="entry name" value="LUPUSLA"/>
</dbReference>
<keyword evidence="3" id="KW-0539">Nucleus</keyword>
<evidence type="ECO:0000313" key="15">
    <source>
        <dbReference type="Proteomes" id="UP000305647"/>
    </source>
</evidence>
<dbReference type="Gene3D" id="3.30.70.330">
    <property type="match status" value="2"/>
</dbReference>
<reference evidence="14 15" key="1">
    <citation type="submission" date="2019-03" db="EMBL/GenBank/DDBJ databases">
        <title>Sequencing 25 genomes of Wallemia mellicola.</title>
        <authorList>
            <person name="Gostincar C."/>
        </authorList>
    </citation>
    <scope>NUCLEOTIDE SEQUENCE [LARGE SCALE GENOMIC DNA]</scope>
    <source>
        <strain evidence="9 16">EXF-1262</strain>
        <strain evidence="11 17">EXF-1274</strain>
        <strain evidence="13 14">EXF-1277</strain>
        <strain evidence="8 18">EXF-6152</strain>
        <strain evidence="12 19">EXF-757</strain>
        <strain evidence="10 15">EXF-8738</strain>
    </source>
</reference>
<dbReference type="PROSITE" id="PS50102">
    <property type="entry name" value="RRM"/>
    <property type="match status" value="1"/>
</dbReference>
<dbReference type="Proteomes" id="UP000305647">
    <property type="component" value="Unassembled WGS sequence"/>
</dbReference>
<dbReference type="InterPro" id="IPR002344">
    <property type="entry name" value="Lupus_La"/>
</dbReference>
<dbReference type="Proteomes" id="UP000310708">
    <property type="component" value="Unassembled WGS sequence"/>
</dbReference>
<name>A0A4T0RCQ2_9BASI</name>
<feature type="domain" description="RRM" evidence="6">
    <location>
        <begin position="177"/>
        <end position="264"/>
    </location>
</feature>
<protein>
    <recommendedName>
        <fullName evidence="20">La-domain-containing protein</fullName>
    </recommendedName>
</protein>
<dbReference type="EMBL" id="SPRW01000057">
    <property type="protein sequence ID" value="TIC61699.1"/>
    <property type="molecule type" value="Genomic_DNA"/>
</dbReference>
<evidence type="ECO:0000313" key="12">
    <source>
        <dbReference type="EMBL" id="TIC62879.1"/>
    </source>
</evidence>
<evidence type="ECO:0000313" key="14">
    <source>
        <dbReference type="Proteomes" id="UP000305362"/>
    </source>
</evidence>
<dbReference type="InterPro" id="IPR035979">
    <property type="entry name" value="RBD_domain_sf"/>
</dbReference>
<dbReference type="AlphaFoldDB" id="A0A4T0RCQ2"/>
<dbReference type="Proteomes" id="UP000309601">
    <property type="component" value="Unassembled WGS sequence"/>
</dbReference>
<dbReference type="InterPro" id="IPR036388">
    <property type="entry name" value="WH-like_DNA-bd_sf"/>
</dbReference>
<feature type="compositionally biased region" description="Basic and acidic residues" evidence="5">
    <location>
        <begin position="284"/>
        <end position="295"/>
    </location>
</feature>
<keyword evidence="2 4" id="KW-0694">RNA-binding</keyword>
<dbReference type="InterPro" id="IPR036390">
    <property type="entry name" value="WH_DNA-bd_sf"/>
</dbReference>
<dbReference type="Proteomes" id="UP000310685">
    <property type="component" value="Unassembled WGS sequence"/>
</dbReference>
<evidence type="ECO:0000313" key="8">
    <source>
        <dbReference type="EMBL" id="TIB75936.1"/>
    </source>
</evidence>
<dbReference type="InterPro" id="IPR045180">
    <property type="entry name" value="La_dom_prot"/>
</dbReference>
<evidence type="ECO:0000256" key="1">
    <source>
        <dbReference type="ARBA" id="ARBA00004123"/>
    </source>
</evidence>
<evidence type="ECO:0008006" key="20">
    <source>
        <dbReference type="Google" id="ProtNLM"/>
    </source>
</evidence>
<dbReference type="EMBL" id="SPRH01000060">
    <property type="protein sequence ID" value="TIB96584.1"/>
    <property type="molecule type" value="Genomic_DNA"/>
</dbReference>
<evidence type="ECO:0000259" key="6">
    <source>
        <dbReference type="PROSITE" id="PS50102"/>
    </source>
</evidence>
<evidence type="ECO:0000313" key="18">
    <source>
        <dbReference type="Proteomes" id="UP000310685"/>
    </source>
</evidence>
<evidence type="ECO:0000256" key="2">
    <source>
        <dbReference type="ARBA" id="ARBA00022884"/>
    </source>
</evidence>
<dbReference type="Pfam" id="PF05383">
    <property type="entry name" value="La"/>
    <property type="match status" value="1"/>
</dbReference>
<evidence type="ECO:0000259" key="7">
    <source>
        <dbReference type="PROSITE" id="PS50961"/>
    </source>
</evidence>
<evidence type="ECO:0000313" key="11">
    <source>
        <dbReference type="EMBL" id="TIC61699.1"/>
    </source>
</evidence>
<dbReference type="SMART" id="SM00715">
    <property type="entry name" value="LA"/>
    <property type="match status" value="1"/>
</dbReference>
<evidence type="ECO:0000313" key="10">
    <source>
        <dbReference type="EMBL" id="TIC30700.1"/>
    </source>
</evidence>
<dbReference type="InterPro" id="IPR006630">
    <property type="entry name" value="La_HTH"/>
</dbReference>
<dbReference type="PANTHER" id="PTHR22792">
    <property type="entry name" value="LUPUS LA PROTEIN-RELATED"/>
    <property type="match status" value="1"/>
</dbReference>
<dbReference type="InterPro" id="IPR000504">
    <property type="entry name" value="RRM_dom"/>
</dbReference>
<dbReference type="GO" id="GO:1990904">
    <property type="term" value="C:ribonucleoprotein complex"/>
    <property type="evidence" value="ECO:0007669"/>
    <property type="project" value="InterPro"/>
</dbReference>
<feature type="region of interest" description="Disordered" evidence="5">
    <location>
        <begin position="424"/>
        <end position="452"/>
    </location>
</feature>
<accession>A0A4T0RCQ2</accession>
<dbReference type="CDD" id="cd12291">
    <property type="entry name" value="RRM1_La"/>
    <property type="match status" value="1"/>
</dbReference>
<dbReference type="Proteomes" id="UP000305362">
    <property type="component" value="Unassembled WGS sequence"/>
</dbReference>
<dbReference type="SUPFAM" id="SSF54928">
    <property type="entry name" value="RNA-binding domain, RBD"/>
    <property type="match status" value="1"/>
</dbReference>
<evidence type="ECO:0000313" key="16">
    <source>
        <dbReference type="Proteomes" id="UP000307169"/>
    </source>
</evidence>
<dbReference type="Proteomes" id="UP000307169">
    <property type="component" value="Unassembled WGS sequence"/>
</dbReference>
<feature type="domain" description="HTH La-type RNA-binding" evidence="7">
    <location>
        <begin position="78"/>
        <end position="173"/>
    </location>
</feature>
<comment type="subcellular location">
    <subcellularLocation>
        <location evidence="1">Nucleus</location>
    </subcellularLocation>
</comment>
<feature type="region of interest" description="Disordered" evidence="5">
    <location>
        <begin position="269"/>
        <end position="295"/>
    </location>
</feature>
<comment type="caution">
    <text evidence="8">The sequence shown here is derived from an EMBL/GenBank/DDBJ whole genome shotgun (WGS) entry which is preliminary data.</text>
</comment>
<dbReference type="SUPFAM" id="SSF46785">
    <property type="entry name" value="Winged helix' DNA-binding domain"/>
    <property type="match status" value="1"/>
</dbReference>
<dbReference type="Gene3D" id="1.10.10.10">
    <property type="entry name" value="Winged helix-like DNA-binding domain superfamily/Winged helix DNA-binding domain"/>
    <property type="match status" value="1"/>
</dbReference>
<dbReference type="SMART" id="SM00360">
    <property type="entry name" value="RRM"/>
    <property type="match status" value="1"/>
</dbReference>
<dbReference type="EMBL" id="SPRV01000009">
    <property type="protein sequence ID" value="TIC69618.1"/>
    <property type="molecule type" value="Genomic_DNA"/>
</dbReference>
<gene>
    <name evidence="12" type="ORF">E3Q01_03681</name>
    <name evidence="11" type="ORF">E3Q02_03816</name>
    <name evidence="13" type="ORF">E3Q03_01244</name>
    <name evidence="10" type="ORF">E3Q10_02037</name>
    <name evidence="9" type="ORF">E3Q17_03765</name>
    <name evidence="8" type="ORF">E3Q22_03781</name>
</gene>
<evidence type="ECO:0000256" key="4">
    <source>
        <dbReference type="PROSITE-ProRule" id="PRU00332"/>
    </source>
</evidence>
<dbReference type="EMBL" id="SPRO01000017">
    <property type="protein sequence ID" value="TIC30700.1"/>
    <property type="molecule type" value="Genomic_DNA"/>
</dbReference>
<evidence type="ECO:0000313" key="17">
    <source>
        <dbReference type="Proteomes" id="UP000309601"/>
    </source>
</evidence>
<evidence type="ECO:0000313" key="13">
    <source>
        <dbReference type="EMBL" id="TIC69618.1"/>
    </source>
</evidence>
<dbReference type="EMBL" id="SPRC01000054">
    <property type="protein sequence ID" value="TIB75936.1"/>
    <property type="molecule type" value="Genomic_DNA"/>
</dbReference>
<dbReference type="PANTHER" id="PTHR22792:SF140">
    <property type="entry name" value="ACHILLES, ISOFORM A"/>
    <property type="match status" value="1"/>
</dbReference>
<sequence>MSNLPNTSSVPPPNDLYWTKNEDLNLYEPIQQLKTPDKAGYIPASQYTSFSKTTPTFSQKAVPTKPMHENPYSYNNNRSVEETPEGQILKQVEFYFADTNLPFDKFLWSLTKKNPEGYVPIATISSFKRMREPVEKAGGVEKVAEILRQSDKLAVSEDGVNVKRVEQVKPVVDRESRSIYAKGFPDESENTQVELEKYFAAFGKINAVRLRRDEKKKFKNSVFVEFDNVDDAKRFLELPQEQRKYGETELLTMSKEAYVEMKCKEKGITPGSNNKKQGKGHFNAFKEENKKTRDAEKADRPLTMMLMGKEIEINKENGQFDESLLQFTSGSVLKWSSESSLGDMVFRDIKSSMKQHIEPSFVIVDDEKKSGMSGFKRKVEDEDINKLNENVKVNDVSVSFTRPTQEEENKYYLENAKNMAQAVLTRHREGGKPNNKRKGGNFQQGNKKQRRN</sequence>
<dbReference type="InterPro" id="IPR012677">
    <property type="entry name" value="Nucleotide-bd_a/b_plait_sf"/>
</dbReference>
<dbReference type="GO" id="GO:0003729">
    <property type="term" value="F:mRNA binding"/>
    <property type="evidence" value="ECO:0007669"/>
    <property type="project" value="TreeGrafter"/>
</dbReference>